<dbReference type="EMBL" id="CAHPSF010000011">
    <property type="protein sequence ID" value="CAB5710149.1"/>
    <property type="molecule type" value="Genomic_DNA"/>
</dbReference>
<protein>
    <submittedName>
        <fullName evidence="9">NlpC/P60 family</fullName>
    </submittedName>
</protein>
<dbReference type="Proteomes" id="UP000834611">
    <property type="component" value="Unassembled WGS sequence"/>
</dbReference>
<keyword evidence="4" id="KW-0378">Hydrolase</keyword>
<dbReference type="GO" id="GO:0006508">
    <property type="term" value="P:proteolysis"/>
    <property type="evidence" value="ECO:0007669"/>
    <property type="project" value="UniProtKB-KW"/>
</dbReference>
<accession>A0A9N8H2J8</accession>
<comment type="caution">
    <text evidence="9">The sequence shown here is derived from an EMBL/GenBank/DDBJ whole genome shotgun (WGS) entry which is preliminary data.</text>
</comment>
<dbReference type="PANTHER" id="PTHR34858">
    <property type="entry name" value="CYSO-CYSTEINE PEPTIDASE"/>
    <property type="match status" value="1"/>
</dbReference>
<evidence type="ECO:0000256" key="2">
    <source>
        <dbReference type="ARBA" id="ARBA00022670"/>
    </source>
</evidence>
<dbReference type="Pfam" id="PF00877">
    <property type="entry name" value="NLPC_P60"/>
    <property type="match status" value="1"/>
</dbReference>
<dbReference type="InterPro" id="IPR000064">
    <property type="entry name" value="NLP_P60_dom"/>
</dbReference>
<evidence type="ECO:0000259" key="8">
    <source>
        <dbReference type="PROSITE" id="PS51935"/>
    </source>
</evidence>
<dbReference type="PANTHER" id="PTHR34858:SF1">
    <property type="entry name" value="CYSO-CYSTEINE PEPTIDASE"/>
    <property type="match status" value="1"/>
</dbReference>
<dbReference type="AlphaFoldDB" id="A0A9N8H2J8"/>
<sequence>MLEHECIKYASESNLEKCGLIIDNLYLFKCKNSHSEPEKHFRISGGDWSEAEKLGEVTAVFHSHPQVNLRLSAADRKQQLMTGLDWWLVSDNRLRVFEPVPHLLGRHFEHGITDCYTLFRDAYHLCGVDLPEFERSDGWWLRDENLYIKNLPENGFYQVELSDIQPLDIIIRSPFYGANPSHAMVYLGDNIAIHHDCAGHLSRREALRQGHWRTTHSIWRHEKWLNLNSEGIFEDILATSI</sequence>
<evidence type="ECO:0000313" key="10">
    <source>
        <dbReference type="Proteomes" id="UP000834611"/>
    </source>
</evidence>
<dbReference type="InterPro" id="IPR038765">
    <property type="entry name" value="Papain-like_cys_pep_sf"/>
</dbReference>
<dbReference type="PROSITE" id="PS51935">
    <property type="entry name" value="NLPC_P60"/>
    <property type="match status" value="1"/>
</dbReference>
<keyword evidence="3" id="KW-0479">Metal-binding</keyword>
<dbReference type="Gene3D" id="3.90.1720.10">
    <property type="entry name" value="endopeptidase domain like (from Nostoc punctiforme)"/>
    <property type="match status" value="1"/>
</dbReference>
<evidence type="ECO:0000256" key="1">
    <source>
        <dbReference type="ARBA" id="ARBA00007074"/>
    </source>
</evidence>
<keyword evidence="7" id="KW-0482">Metalloprotease</keyword>
<keyword evidence="2" id="KW-0645">Protease</keyword>
<evidence type="ECO:0000256" key="5">
    <source>
        <dbReference type="ARBA" id="ARBA00022807"/>
    </source>
</evidence>
<evidence type="ECO:0000313" key="9">
    <source>
        <dbReference type="EMBL" id="CAB5710149.1"/>
    </source>
</evidence>
<dbReference type="GO" id="GO:0008234">
    <property type="term" value="F:cysteine-type peptidase activity"/>
    <property type="evidence" value="ECO:0007669"/>
    <property type="project" value="UniProtKB-KW"/>
</dbReference>
<evidence type="ECO:0000256" key="3">
    <source>
        <dbReference type="ARBA" id="ARBA00022723"/>
    </source>
</evidence>
<dbReference type="GO" id="GO:0008270">
    <property type="term" value="F:zinc ion binding"/>
    <property type="evidence" value="ECO:0007669"/>
    <property type="project" value="TreeGrafter"/>
</dbReference>
<name>A0A9N8H2J8_PRORE</name>
<dbReference type="GO" id="GO:0008235">
    <property type="term" value="F:metalloexopeptidase activity"/>
    <property type="evidence" value="ECO:0007669"/>
    <property type="project" value="TreeGrafter"/>
</dbReference>
<dbReference type="SUPFAM" id="SSF102712">
    <property type="entry name" value="JAB1/MPN domain"/>
    <property type="match status" value="1"/>
</dbReference>
<dbReference type="RefSeq" id="WP_239407219.1">
    <property type="nucleotide sequence ID" value="NZ_CAHPRV010000002.1"/>
</dbReference>
<gene>
    <name evidence="9" type="ORF">GHA_03491</name>
</gene>
<feature type="domain" description="NlpC/P60" evidence="8">
    <location>
        <begin position="82"/>
        <end position="230"/>
    </location>
</feature>
<evidence type="ECO:0000256" key="6">
    <source>
        <dbReference type="ARBA" id="ARBA00022833"/>
    </source>
</evidence>
<dbReference type="InterPro" id="IPR051929">
    <property type="entry name" value="VirAsm_ModProt"/>
</dbReference>
<dbReference type="SUPFAM" id="SSF54001">
    <property type="entry name" value="Cysteine proteinases"/>
    <property type="match status" value="1"/>
</dbReference>
<evidence type="ECO:0000256" key="7">
    <source>
        <dbReference type="ARBA" id="ARBA00023049"/>
    </source>
</evidence>
<keyword evidence="5" id="KW-0788">Thiol protease</keyword>
<reference evidence="9" key="1">
    <citation type="submission" date="2020-05" db="EMBL/GenBank/DDBJ databases">
        <authorList>
            <person name="Delgado-Blas J."/>
        </authorList>
    </citation>
    <scope>NUCLEOTIDE SEQUENCE</scope>
    <source>
        <strain evidence="9">BB1453</strain>
    </source>
</reference>
<organism evidence="9 10">
    <name type="scientific">Providencia rettgeri</name>
    <dbReference type="NCBI Taxonomy" id="587"/>
    <lineage>
        <taxon>Bacteria</taxon>
        <taxon>Pseudomonadati</taxon>
        <taxon>Pseudomonadota</taxon>
        <taxon>Gammaproteobacteria</taxon>
        <taxon>Enterobacterales</taxon>
        <taxon>Morganellaceae</taxon>
        <taxon>Providencia</taxon>
    </lineage>
</organism>
<comment type="similarity">
    <text evidence="1">Belongs to the peptidase C40 family.</text>
</comment>
<evidence type="ECO:0000256" key="4">
    <source>
        <dbReference type="ARBA" id="ARBA00022801"/>
    </source>
</evidence>
<dbReference type="CDD" id="cd08073">
    <property type="entry name" value="MPN_NLPC_P60"/>
    <property type="match status" value="1"/>
</dbReference>
<dbReference type="Gene3D" id="3.40.140.10">
    <property type="entry name" value="Cytidine Deaminase, domain 2"/>
    <property type="match status" value="1"/>
</dbReference>
<proteinExistence type="inferred from homology"/>
<keyword evidence="6" id="KW-0862">Zinc</keyword>